<feature type="compositionally biased region" description="Polar residues" evidence="1">
    <location>
        <begin position="127"/>
        <end position="147"/>
    </location>
</feature>
<dbReference type="PROSITE" id="PS50948">
    <property type="entry name" value="PAN"/>
    <property type="match status" value="1"/>
</dbReference>
<dbReference type="EMBL" id="CP099421">
    <property type="protein sequence ID" value="USW52701.1"/>
    <property type="molecule type" value="Genomic_DNA"/>
</dbReference>
<feature type="compositionally biased region" description="Polar residues" evidence="1">
    <location>
        <begin position="105"/>
        <end position="118"/>
    </location>
</feature>
<feature type="region of interest" description="Disordered" evidence="1">
    <location>
        <begin position="332"/>
        <end position="353"/>
    </location>
</feature>
<reference evidence="4" key="1">
    <citation type="submission" date="2022-06" db="EMBL/GenBank/DDBJ databases">
        <title>Complete genome sequences of two strains of the flax pathogen Septoria linicola.</title>
        <authorList>
            <person name="Lapalu N."/>
            <person name="Simon A."/>
            <person name="Demenou B."/>
            <person name="Paumier D."/>
            <person name="Guillot M.-P."/>
            <person name="Gout L."/>
            <person name="Valade R."/>
        </authorList>
    </citation>
    <scope>NUCLEOTIDE SEQUENCE</scope>
    <source>
        <strain evidence="4">SE15195</strain>
    </source>
</reference>
<sequence>MQLYQALLLACALISPSFAEDVCGTPGIALKIPYFTSRTKALNTAAACGTRCSADRRCKSYGVGAGLCLHYSSPVQQCFKKSSRGPIKFYDRICAPVKLTPPTSISSATGASPDSTPTAGGVDIGGTITTPNVQTTDSPPLTPSSVAFPTDDKSFTATYTYEDDPLPTIAAMGSSPLESGIQATESGLPDLPCMLDPSTTDQFNILGSNFAPLVSQSRGGLVPLPSPTSEAQAKSLGPASQLALPAFSFVKPANVPDGGLTLTSSSTGATLVRRSGQNIITSIFGVDCKGRITVTQAGTSYIWDISGETTRFTAGTSDKRMVAYSLKKASALDRSRPSRRNLSNEGSAPRCPASPPDLMAKVFPGARGLAPNGCGAANGFDFVPDFSFGSCCDDHDNCYDDCAGGSFETCNRNFGKCMRTRGCDYLNNWYSFVPYASCLFAADFYELCVMTSIGRKAFYASNKERCGCYCSAKAGLCGREGDGYTCTSMFGDDVNNCGACDRTCSAKAKCNLGSCACPNDQCGDRCVSLKTHPRNCGSCGNICKSGYCFEGQCYDPPADKCVPGAAFTNGDFSTSGSWNTCQNAQSIGPNLPGFPKGTCSGSINDGKLKMGFNRISAADITTTAKVCPGQQYEFSFTLKPTRLVASSGRNCQFRYRFGEQNWSRYFDFSLDGDQRQGPLYAGAFQDGDFNGLVRKNGLSLDLPIQGTVTCDGTAVVVSFDDFELVPRQ</sequence>
<accession>A0A9Q9AVQ9</accession>
<feature type="domain" description="Apple" evidence="3">
    <location>
        <begin position="23"/>
        <end position="94"/>
    </location>
</feature>
<dbReference type="AlphaFoldDB" id="A0A9Q9AVQ9"/>
<keyword evidence="5" id="KW-1185">Reference proteome</keyword>
<proteinExistence type="predicted"/>
<evidence type="ECO:0000259" key="3">
    <source>
        <dbReference type="PROSITE" id="PS50948"/>
    </source>
</evidence>
<feature type="region of interest" description="Disordered" evidence="1">
    <location>
        <begin position="105"/>
        <end position="149"/>
    </location>
</feature>
<evidence type="ECO:0000256" key="1">
    <source>
        <dbReference type="SAM" id="MobiDB-lite"/>
    </source>
</evidence>
<feature type="chain" id="PRO_5040261969" evidence="2">
    <location>
        <begin position="20"/>
        <end position="728"/>
    </location>
</feature>
<name>A0A9Q9AVQ9_9PEZI</name>
<organism evidence="4 5">
    <name type="scientific">Septoria linicola</name>
    <dbReference type="NCBI Taxonomy" id="215465"/>
    <lineage>
        <taxon>Eukaryota</taxon>
        <taxon>Fungi</taxon>
        <taxon>Dikarya</taxon>
        <taxon>Ascomycota</taxon>
        <taxon>Pezizomycotina</taxon>
        <taxon>Dothideomycetes</taxon>
        <taxon>Dothideomycetidae</taxon>
        <taxon>Mycosphaerellales</taxon>
        <taxon>Mycosphaerellaceae</taxon>
        <taxon>Septoria</taxon>
    </lineage>
</organism>
<evidence type="ECO:0000313" key="4">
    <source>
        <dbReference type="EMBL" id="USW52701.1"/>
    </source>
</evidence>
<dbReference type="Proteomes" id="UP001056384">
    <property type="component" value="Chromosome 4"/>
</dbReference>
<gene>
    <name evidence="4" type="ORF">Slin15195_G060200</name>
</gene>
<feature type="signal peptide" evidence="2">
    <location>
        <begin position="1"/>
        <end position="19"/>
    </location>
</feature>
<dbReference type="InterPro" id="IPR003609">
    <property type="entry name" value="Pan_app"/>
</dbReference>
<evidence type="ECO:0000313" key="5">
    <source>
        <dbReference type="Proteomes" id="UP001056384"/>
    </source>
</evidence>
<keyword evidence="2" id="KW-0732">Signal</keyword>
<protein>
    <submittedName>
        <fullName evidence="4">PAN/Apple domain-containing protein</fullName>
    </submittedName>
</protein>
<evidence type="ECO:0000256" key="2">
    <source>
        <dbReference type="SAM" id="SignalP"/>
    </source>
</evidence>